<reference evidence="1 2" key="1">
    <citation type="submission" date="2020-04" db="EMBL/GenBank/DDBJ databases">
        <authorList>
            <person name="Wallbank WR R."/>
            <person name="Pardo Diaz C."/>
            <person name="Kozak K."/>
            <person name="Martin S."/>
            <person name="Jiggins C."/>
            <person name="Moest M."/>
            <person name="Warren A I."/>
            <person name="Byers J.R.P. K."/>
            <person name="Montejo-Kovacevich G."/>
            <person name="Yen C E."/>
        </authorList>
    </citation>
    <scope>NUCLEOTIDE SEQUENCE [LARGE SCALE GENOMIC DNA]</scope>
</reference>
<protein>
    <submittedName>
        <fullName evidence="1">Uncharacterized protein</fullName>
    </submittedName>
</protein>
<gene>
    <name evidence="1" type="ORF">APLA_LOCUS6970</name>
</gene>
<sequence>MPHRQSIFSKGFVSRRPIQVEDQEYGNETAPRRARGQFRPMLSSSKDLTQMAIESSKARLVQPLISQFGDFNNCRSESNEFGSSYRATSRYGPFSITSHTNRLFNSKTVKQDVKRLPSFVSQVQNCVRLDVTTSQSSPTDTGNKSTFTCKCKTCTNPRCPSKIYNKKQIVFDGNVQTFCDGITMTSKLVDAECDGGPLCSKTDCGVNTTILTTIETDESTQVQEPIYCRPITVTEKSTSSLQFEYAYRRATPKFYDETVPKVNTGCQCVTSDVEREEPKQSLQCFFRRNEPMSIESNYKETSSGVKNLYNEGISEDFVDQGTDSCPVAKIKMPRCKESKCCSSRPHIPFSHRHYSKYHHNCKHPKEFQYGNEEDDMPVRHCADLCPRYMRKPCGRHCPPIRTMPSIRLPKRVLTSDRDIDDFVNKSRYYPKCKNTFGVQAVLLM</sequence>
<organism evidence="1 2">
    <name type="scientific">Arctia plantaginis</name>
    <name type="common">Wood tiger moth</name>
    <name type="synonym">Phalaena plantaginis</name>
    <dbReference type="NCBI Taxonomy" id="874455"/>
    <lineage>
        <taxon>Eukaryota</taxon>
        <taxon>Metazoa</taxon>
        <taxon>Ecdysozoa</taxon>
        <taxon>Arthropoda</taxon>
        <taxon>Hexapoda</taxon>
        <taxon>Insecta</taxon>
        <taxon>Pterygota</taxon>
        <taxon>Neoptera</taxon>
        <taxon>Endopterygota</taxon>
        <taxon>Lepidoptera</taxon>
        <taxon>Glossata</taxon>
        <taxon>Ditrysia</taxon>
        <taxon>Noctuoidea</taxon>
        <taxon>Erebidae</taxon>
        <taxon>Arctiinae</taxon>
        <taxon>Arctia</taxon>
    </lineage>
</organism>
<dbReference type="AlphaFoldDB" id="A0A8S0ZR85"/>
<accession>A0A8S0ZR85</accession>
<dbReference type="EMBL" id="CADEBD010000299">
    <property type="protein sequence ID" value="CAB3235346.1"/>
    <property type="molecule type" value="Genomic_DNA"/>
</dbReference>
<proteinExistence type="predicted"/>
<dbReference type="Proteomes" id="UP000494256">
    <property type="component" value="Unassembled WGS sequence"/>
</dbReference>
<comment type="caution">
    <text evidence="1">The sequence shown here is derived from an EMBL/GenBank/DDBJ whole genome shotgun (WGS) entry which is preliminary data.</text>
</comment>
<name>A0A8S0ZR85_ARCPL</name>
<evidence type="ECO:0000313" key="2">
    <source>
        <dbReference type="Proteomes" id="UP000494256"/>
    </source>
</evidence>
<dbReference type="OrthoDB" id="97058at2759"/>
<evidence type="ECO:0000313" key="1">
    <source>
        <dbReference type="EMBL" id="CAB3235346.1"/>
    </source>
</evidence>